<protein>
    <recommendedName>
        <fullName evidence="1">THIF-type NAD/FAD binding fold domain-containing protein</fullName>
    </recommendedName>
</protein>
<dbReference type="EMBL" id="JABEVX010000002">
    <property type="protein sequence ID" value="NNT71644.1"/>
    <property type="molecule type" value="Genomic_DNA"/>
</dbReference>
<dbReference type="Gene3D" id="3.40.140.10">
    <property type="entry name" value="Cytidine Deaminase, domain 2"/>
    <property type="match status" value="1"/>
</dbReference>
<reference evidence="2 3" key="1">
    <citation type="submission" date="2020-05" db="EMBL/GenBank/DDBJ databases">
        <title>Draft genome of Flavobacterium sp. IMCC34852.</title>
        <authorList>
            <person name="Song J."/>
            <person name="Cho J.-C."/>
        </authorList>
    </citation>
    <scope>NUCLEOTIDE SEQUENCE [LARGE SCALE GENOMIC DNA]</scope>
    <source>
        <strain evidence="2 3">IMCC34852</strain>
    </source>
</reference>
<accession>A0A7Y3VYF9</accession>
<dbReference type="Proteomes" id="UP000536509">
    <property type="component" value="Unassembled WGS sequence"/>
</dbReference>
<proteinExistence type="predicted"/>
<dbReference type="InterPro" id="IPR032865">
    <property type="entry name" value="Prok-E2_A"/>
</dbReference>
<sequence length="754" mass="85495">MLYSDSLKKYEGKFKPQVAKAIQEIESYFKKGSLNVFEWDKFNIVISAKYEVSLPSRGSVDNFILSEEPILIKISLAKYPDVAPRIMSDRKDFPKNKLPHLYFSPEDKPAILCLVRDNLNQWFATVTISDFLFIGSQWFYKAATGTLLKDNNEFDPIRLEKNYGGKHIYKYDSFHEVVINNQRFIPDTSMALFLSCLYKSEVSKKYTFKSITAIPYLALEKIKELVKETMQKLFSLEGNSDVLPLYSILVWDSEMTIESNYTTNLPSNYFELKSYLSLKGIDINKIILGLESTNLDFGGIIPVIHAVKRPKKIIGYNGDFEFFTFVIIIPEKGIKNLNDDCEVYMTSHSEPFSSELASILSNEKREINTLYIGAGSLGSKMIMHDARIGKSSIGAVDNDNLEQHNLGRHNLFSNSIGKNKAEAIIDEIKSFYELDTTEKLIAYNNLISELNDVIINKYDLLVDTTASQLVLQNLIQKELKSNTLYAKCELVDNGQVGLLYIEGNERNPRMDDLVNYACYLATTNSELENWRRADALREPDTLNIGLGCNSITTVMPDDLISFHASTFSQILASNPREKFDENGLLYLSVSRKKNHLPKISNEYFEVNPFEIYECGNNSGWTVRMFSGLSNRLLNLCSQYGRKETGGVLVGVANYKTKVVHVFDIIEQPIDSNGSPVAFTRGIVGLPKQIDEIKLKTGEVIGYIGEWHTHPMNLETLSGTDLNTIELLKEINKKTPIPTCAIIITQTKILPFIYE</sequence>
<dbReference type="AlphaFoldDB" id="A0A7Y3VYF9"/>
<organism evidence="2 3">
    <name type="scientific">Flavobacterium rivulicola</name>
    <dbReference type="NCBI Taxonomy" id="2732161"/>
    <lineage>
        <taxon>Bacteria</taxon>
        <taxon>Pseudomonadati</taxon>
        <taxon>Bacteroidota</taxon>
        <taxon>Flavobacteriia</taxon>
        <taxon>Flavobacteriales</taxon>
        <taxon>Flavobacteriaceae</taxon>
        <taxon>Flavobacterium</taxon>
    </lineage>
</organism>
<keyword evidence="3" id="KW-1185">Reference proteome</keyword>
<dbReference type="Gene3D" id="3.40.50.720">
    <property type="entry name" value="NAD(P)-binding Rossmann-like Domain"/>
    <property type="match status" value="1"/>
</dbReference>
<dbReference type="Pfam" id="PF00899">
    <property type="entry name" value="ThiF"/>
    <property type="match status" value="1"/>
</dbReference>
<feature type="domain" description="THIF-type NAD/FAD binding fold" evidence="1">
    <location>
        <begin position="367"/>
        <end position="466"/>
    </location>
</feature>
<evidence type="ECO:0000313" key="2">
    <source>
        <dbReference type="EMBL" id="NNT71644.1"/>
    </source>
</evidence>
<dbReference type="InterPro" id="IPR035985">
    <property type="entry name" value="Ubiquitin-activating_enz"/>
</dbReference>
<dbReference type="GO" id="GO:0008641">
    <property type="term" value="F:ubiquitin-like modifier activating enzyme activity"/>
    <property type="evidence" value="ECO:0007669"/>
    <property type="project" value="InterPro"/>
</dbReference>
<evidence type="ECO:0000259" key="1">
    <source>
        <dbReference type="Pfam" id="PF00899"/>
    </source>
</evidence>
<name>A0A7Y3VYF9_9FLAO</name>
<gene>
    <name evidence="2" type="ORF">HKT18_05365</name>
</gene>
<dbReference type="SUPFAM" id="SSF69572">
    <property type="entry name" value="Activating enzymes of the ubiquitin-like proteins"/>
    <property type="match status" value="1"/>
</dbReference>
<dbReference type="InterPro" id="IPR000594">
    <property type="entry name" value="ThiF_NAD_FAD-bd"/>
</dbReference>
<dbReference type="Pfam" id="PF14457">
    <property type="entry name" value="Prok-E2_A"/>
    <property type="match status" value="1"/>
</dbReference>
<evidence type="ECO:0000313" key="3">
    <source>
        <dbReference type="Proteomes" id="UP000536509"/>
    </source>
</evidence>
<dbReference type="RefSeq" id="WP_171221831.1">
    <property type="nucleotide sequence ID" value="NZ_CP121446.1"/>
</dbReference>
<comment type="caution">
    <text evidence="2">The sequence shown here is derived from an EMBL/GenBank/DDBJ whole genome shotgun (WGS) entry which is preliminary data.</text>
</comment>